<dbReference type="GO" id="GO:0005975">
    <property type="term" value="P:carbohydrate metabolic process"/>
    <property type="evidence" value="ECO:0007669"/>
    <property type="project" value="UniProtKB-ARBA"/>
</dbReference>
<dbReference type="Gene3D" id="2.60.120.200">
    <property type="match status" value="2"/>
</dbReference>
<evidence type="ECO:0000259" key="3">
    <source>
        <dbReference type="PROSITE" id="PS50853"/>
    </source>
</evidence>
<keyword evidence="2" id="KW-0732">Signal</keyword>
<name>A0A940IEJ9_9BACT</name>
<dbReference type="PANTHER" id="PTHR46708">
    <property type="entry name" value="TENASCIN"/>
    <property type="match status" value="1"/>
</dbReference>
<reference evidence="4" key="1">
    <citation type="submission" date="2020-10" db="EMBL/GenBank/DDBJ databases">
        <authorList>
            <person name="Gilroy R."/>
        </authorList>
    </citation>
    <scope>NUCLEOTIDE SEQUENCE</scope>
    <source>
        <strain evidence="4">3924</strain>
    </source>
</reference>
<dbReference type="Gene3D" id="2.60.120.260">
    <property type="entry name" value="Galactose-binding domain-like"/>
    <property type="match status" value="4"/>
</dbReference>
<comment type="caution">
    <text evidence="4">The sequence shown here is derived from an EMBL/GenBank/DDBJ whole genome shotgun (WGS) entry which is preliminary data.</text>
</comment>
<dbReference type="InterPro" id="IPR008979">
    <property type="entry name" value="Galactose-bd-like_sf"/>
</dbReference>
<dbReference type="Proteomes" id="UP000712007">
    <property type="component" value="Unassembled WGS sequence"/>
</dbReference>
<accession>A0A940IEJ9</accession>
<dbReference type="PROSITE" id="PS50853">
    <property type="entry name" value="FN3"/>
    <property type="match status" value="3"/>
</dbReference>
<evidence type="ECO:0000256" key="1">
    <source>
        <dbReference type="ARBA" id="ARBA00022737"/>
    </source>
</evidence>
<dbReference type="NCBIfam" id="TIGR04183">
    <property type="entry name" value="Por_Secre_tail"/>
    <property type="match status" value="1"/>
</dbReference>
<protein>
    <submittedName>
        <fullName evidence="4">T9SS type A sorting domain-containing protein</fullName>
    </submittedName>
</protein>
<feature type="signal peptide" evidence="2">
    <location>
        <begin position="1"/>
        <end position="22"/>
    </location>
</feature>
<dbReference type="PANTHER" id="PTHR46708:SF2">
    <property type="entry name" value="FIBRONECTIN TYPE-III DOMAIN-CONTAINING PROTEIN"/>
    <property type="match status" value="1"/>
</dbReference>
<feature type="domain" description="Fibronectin type-III" evidence="3">
    <location>
        <begin position="1434"/>
        <end position="1521"/>
    </location>
</feature>
<organism evidence="4 5">
    <name type="scientific">Candidatus Aphodosoma intestinipullorum</name>
    <dbReference type="NCBI Taxonomy" id="2840674"/>
    <lineage>
        <taxon>Bacteria</taxon>
        <taxon>Pseudomonadati</taxon>
        <taxon>Bacteroidota</taxon>
        <taxon>Bacteroidia</taxon>
        <taxon>Bacteroidales</taxon>
        <taxon>Candidatus Aphodosoma</taxon>
    </lineage>
</organism>
<gene>
    <name evidence="4" type="ORF">IAC51_03430</name>
</gene>
<dbReference type="EMBL" id="JADIMV010000056">
    <property type="protein sequence ID" value="MBO8439682.1"/>
    <property type="molecule type" value="Genomic_DNA"/>
</dbReference>
<feature type="chain" id="PRO_5037071885" evidence="2">
    <location>
        <begin position="23"/>
        <end position="2401"/>
    </location>
</feature>
<dbReference type="InterPro" id="IPR013320">
    <property type="entry name" value="ConA-like_dom_sf"/>
</dbReference>
<dbReference type="SUPFAM" id="SSF49265">
    <property type="entry name" value="Fibronectin type III"/>
    <property type="match status" value="3"/>
</dbReference>
<dbReference type="InterPro" id="IPR036116">
    <property type="entry name" value="FN3_sf"/>
</dbReference>
<evidence type="ECO:0000313" key="5">
    <source>
        <dbReference type="Proteomes" id="UP000712007"/>
    </source>
</evidence>
<dbReference type="InterPro" id="IPR003961">
    <property type="entry name" value="FN3_dom"/>
</dbReference>
<dbReference type="CDD" id="cd00063">
    <property type="entry name" value="FN3"/>
    <property type="match status" value="3"/>
</dbReference>
<feature type="domain" description="Fibronectin type-III" evidence="3">
    <location>
        <begin position="686"/>
        <end position="778"/>
    </location>
</feature>
<dbReference type="Gene3D" id="2.60.40.10">
    <property type="entry name" value="Immunoglobulins"/>
    <property type="match status" value="2"/>
</dbReference>
<feature type="domain" description="Fibronectin type-III" evidence="3">
    <location>
        <begin position="183"/>
        <end position="275"/>
    </location>
</feature>
<evidence type="ECO:0000313" key="4">
    <source>
        <dbReference type="EMBL" id="MBO8439682.1"/>
    </source>
</evidence>
<dbReference type="InterPro" id="IPR013783">
    <property type="entry name" value="Ig-like_fold"/>
</dbReference>
<evidence type="ECO:0000256" key="2">
    <source>
        <dbReference type="SAM" id="SignalP"/>
    </source>
</evidence>
<dbReference type="Pfam" id="PF00041">
    <property type="entry name" value="fn3"/>
    <property type="match status" value="1"/>
</dbReference>
<dbReference type="SUPFAM" id="SSF49785">
    <property type="entry name" value="Galactose-binding domain-like"/>
    <property type="match status" value="1"/>
</dbReference>
<dbReference type="GO" id="GO:0004553">
    <property type="term" value="F:hydrolase activity, hydrolyzing O-glycosyl compounds"/>
    <property type="evidence" value="ECO:0007669"/>
    <property type="project" value="UniProtKB-ARBA"/>
</dbReference>
<dbReference type="InterPro" id="IPR050991">
    <property type="entry name" value="ECM_Regulatory_Proteins"/>
</dbReference>
<dbReference type="SUPFAM" id="SSF49899">
    <property type="entry name" value="Concanavalin A-like lectins/glucanases"/>
    <property type="match status" value="1"/>
</dbReference>
<keyword evidence="1" id="KW-0677">Repeat</keyword>
<proteinExistence type="predicted"/>
<reference evidence="4" key="2">
    <citation type="journal article" date="2021" name="PeerJ">
        <title>Extensive microbial diversity within the chicken gut microbiome revealed by metagenomics and culture.</title>
        <authorList>
            <person name="Gilroy R."/>
            <person name="Ravi A."/>
            <person name="Getino M."/>
            <person name="Pursley I."/>
            <person name="Horton D.L."/>
            <person name="Alikhan N.F."/>
            <person name="Baker D."/>
            <person name="Gharbi K."/>
            <person name="Hall N."/>
            <person name="Watson M."/>
            <person name="Adriaenssens E.M."/>
            <person name="Foster-Nyarko E."/>
            <person name="Jarju S."/>
            <person name="Secka A."/>
            <person name="Antonio M."/>
            <person name="Oren A."/>
            <person name="Chaudhuri R.R."/>
            <person name="La Ragione R."/>
            <person name="Hildebrand F."/>
            <person name="Pallen M.J."/>
        </authorList>
    </citation>
    <scope>NUCLEOTIDE SEQUENCE</scope>
    <source>
        <strain evidence="4">3924</strain>
    </source>
</reference>
<sequence length="2401" mass="262976">MKRKILWFAICALLTAAVEVNAQVRPPIFEEDFESVPLGGIPDGWDNDSIKGGYRWEAARGGLDGSVCMMYNADGYESGMFAILKSEPVKSQSGLVVEFDYKLPDVNFEFSLLVSYDGGKTIEREPVYNVSSGVKGWVHVMEELPESPTGEITLCFYAMRNLYNMDTVFLDNIVVDRAPQCAMIESVREKALTASTATITWTLSTIGNASTAVDVQLMQDGELVREYRAETGGMPELTIENLGMNVEYTVRLRPDCGALGKGRWSDDFTFRTQCGAAKLPINKDFEDENDVSCWTEKRDDGGTSMSIAEVGRNGSKAVKVKGSEGTVFVFTEAISHAANDMQISFWAYNSDDYGSHEMSVGLQSDITLTSTYSELAKITLANGEWQRVVLPTTKSLLGNKDNVYAVISIRDFVDYGEGKDLYIDDFKVEEAPDCILPENVGLKSTGSTELEFEWDGEADLEVYNVRSAGDTVLLGVAKKSDGILSGLTASTDYSLRFKSKCSETERSEWGLDSISVRTTAEKVEKIECGFEDGLPAEWANIGYLQYGTMLEWTVTDEQHHSGDSALMLALSYGYNLQPVKLSLPPVEVTEKGYTLSLYIYRDEMSNSAVLNIYASDKPERDETAQLLGTVNAAYTEEPAVAQEGWYAYEWNITKPGLTYVFIEGTPGYGPLYIDDVSLDVSPACRRPSGIALTAGEITDKATVTWSAGGTETEWEITYSYEGIEEPVTDRVTGTPQYEITGLEGNTAYTLNVSVKAVCGSDGESEAATGSFTFRTECTPIDVVNDIFTEDFSTDTRYCWEIVKMSGYEYNAPVIEDGAGYALKASCIIAMPEFNYTSLKEYKLTFEYTGAEDTKLEAGVINDMAYPDETFISMRSIEGPTESSSQYTVTFEEYDGAGRLAFRFTNNAFIIWYASYLNNIRLTPLNPPCPDTELELGQYTANSAEVEALSTGIDKFDFEYGEAGFTHGEGTTLEDQPAKVTLIGLSPDTEYDVYARSVCDNGEGIWSLKLRFRTRCGAFEVTEETPFEDGFEEGLSRCWVRETISNSGWSAVETDGYNSTAHSGTGILSLNGSVADETEADLYYPIEFKAGEKYEFECWYSTAGDATLGISLCDVVGDAAPEIVRNEQLKELDRGGQMRPSQYERLNFVFVPNEDAAYLRIKGSLGMNILGNGIYLDDVAVRKISCEYIDMNTIHVLGLTDVSARIEWGAVSAESYNVKIATKEIDPESETGDAYDGASSAGNVHNATGLVMATTYYIYVQSVCGADGSSDWVGPVTFETMCPETDLALEDFEEEGVLDCWRHEGGSVSESSDTAYSGEASVLFGGDGVTRLMSPTISVSPLSGYMVSLHAYTESMATLTIGVVPDAGEPGNYLPIVSDVQVSYQEGWKEVTAYFDILGEEGLETYAASKNIIIIAEGKVYIDDVSLQPIPECRKPQNVTINTLTGDEVTFTWTAATGDTYRAVLKQGEETVKELTENVVSPLTIDGLTPAESYTLEMTSVCAGGNESEATTVEFNTQTVYSFPYYNNFDGVAVGNTLPTNWTNVIKEGINANVPENNWIVGVEEDNGTPSLMYRSTASSVSFNDDDPTASIVQSPIIDLTEAEEAQLSFSFLAGEPIDVLLSTDGGRSFDIKLCKDIASEYSTVRYSYIWTDVSFDISQYCGQEVVIGIRAAGQSAAFIVETYIDNFSIAPKNECSVPQGFKATVPSVLSGAVELSVENVPTEQWQVMIGEPGFDPNKGGLDTLTFMEKTNMVTNLAEEQAYDAYARSVCSVGMYSLWAGPIAFVTNGPAEAPCGTLSAPYSEDFDSGEAGCWWSMAASVEYPWEHFTENGGNGVMKFNSRDNALNSMDILYSPTISVAEAGYSMSIDYIDPEGGAVSIYLSEDGGKTYCDTLVNKATGITMWQTAFAELDEYVGKEIVLAIAGVSNYSLKDGAYIYVDNFRVGKTVEKTLRDTSCYESAYDAYGFMIPSGGLSYGENRLTRVALSGSEEPDTLYNLTVYVPNTDYYIEDVYVKGEPYTGHGFTDLNVEYPEYFAYGTSKSCGCDSVTHLLLSEVVLEEEIYDSICEGDTYTFCGEEKNVSGTYTCEETVEGDRTFTTTLHLTVLPSVIERKDTVCEADLPYVFGEQTLTETGVYEKDSTYANGCGCTVRLDLLVVKLEERIDTVICQGSYVEIDGVRYSTEGEHRIQQPMLGGCGRTLILDIKLTPADTVTYYTVACEGKPIYDPGFAGTMVYNDTVLYRTDKTAGGCDSVTKLVAEYHETVEVFDTVNTAENVYRYDGQDLVTPGDYESKGLTADGCDSIHHLHLTFTTGIEGAEVLNLVIAPNPTRTGITAYAEGPWTEADVEEGLTLEILDAAGRRIRMETVRRVPIAIDGLNVSGMYIVRITGKDGTTYTGRLIVK</sequence>
<dbReference type="SMART" id="SM00060">
    <property type="entry name" value="FN3"/>
    <property type="match status" value="6"/>
</dbReference>
<dbReference type="InterPro" id="IPR026444">
    <property type="entry name" value="Secre_tail"/>
</dbReference>